<evidence type="ECO:0000256" key="3">
    <source>
        <dbReference type="ARBA" id="ARBA00022490"/>
    </source>
</evidence>
<dbReference type="PANTHER" id="PTHR46127:SF1">
    <property type="entry name" value="CILIA- AND FLAGELLA-ASSOCIATED PROTEIN 65"/>
    <property type="match status" value="1"/>
</dbReference>
<evidence type="ECO:0000259" key="6">
    <source>
        <dbReference type="Pfam" id="PF22544"/>
    </source>
</evidence>
<dbReference type="PANTHER" id="PTHR46127">
    <property type="entry name" value="CILIA- AND FLAGELLA-ASSOCIATED PROTEIN 65"/>
    <property type="match status" value="1"/>
</dbReference>
<accession>H5ST00</accession>
<dbReference type="Pfam" id="PF22544">
    <property type="entry name" value="HYDIN_VesB_CFA65-like_Ig"/>
    <property type="match status" value="2"/>
</dbReference>
<evidence type="ECO:0000256" key="5">
    <source>
        <dbReference type="ARBA" id="ARBA00023273"/>
    </source>
</evidence>
<evidence type="ECO:0000256" key="2">
    <source>
        <dbReference type="ARBA" id="ARBA00004496"/>
    </source>
</evidence>
<dbReference type="Gene3D" id="2.60.40.10">
    <property type="entry name" value="Immunoglobulins"/>
    <property type="match status" value="3"/>
</dbReference>
<dbReference type="GO" id="GO:0005737">
    <property type="term" value="C:cytoplasm"/>
    <property type="evidence" value="ECO:0007669"/>
    <property type="project" value="UniProtKB-SubCell"/>
</dbReference>
<proteinExistence type="predicted"/>
<name>H5ST00_ACEAU</name>
<sequence length="966" mass="104659">MNADEAQAVQLVSGQQLLIPFGEDAHLVWTRTNGQTAAVGLIRQGNKTLNVSADGQERVVRFLSAQKAEKLLRKLREKGKFQEFEGKLAQRGKRIDKVRVLFDETNKIAILGIASEGNAEKIAHQVRIKVKAGKDDEPEDGAEPAIQATACGQASGEAVPAGAKMQPLYVPPSDGGILEGGYEGPQICTSQWGYDYLCTSRTPMISLSTTSLTVPQTFITQQTQASFVIWNGGGGRLSGTVSVPAPFSIVSGASFSLLPGQPQEVVVKFSSATAGSFSKGITISSNAGSKTVSATGIAHKVSFSPATLDFGSGLLVLREQCNNMGACGLRTEKVGLPIEKTLTVKNEGSVSVTLTLSTSAPYQIVSAWPSLAPGQSAQVTLRFDPNESGSFTGNVQVGINGGQGNVTSSPLVGVAHKIEIEPAELNFGIVIVGTTKDQKLTVKNQGVTTVPLTVSTAVPLSIESESTFTLASSESREVTVRIAPTTSGTLSNNIRFTAGSASITIPTYTQAMTYQEYWQIMFEVYNIARQQGQAGFAIWNTSQILSLAGFPELTQGELQGLWESFDAVASGSLPPEVVQAVEILRTILPEQLQEWLWALVIAEREGRFEEEYAYLVPLGLDRYIQALQLLYSLEEQQAKEMLRDYVEVLARTPGRSWEEVISELQQGGEYDKALAIYEAWFRSQGFPPDQARKKAEEQARLFFFAYAKALAKTGSDADQFERDVNTVLDYLLGLLGNPSKAGQLLNQLLSVLQEISKEQALIQNKALIRTLAQGIIEGWGVENIRQSILVKDKNTGIEKRVVVDIILRDQDYWLEGAQRMVDALFLVNFFTCTGSCDQYGGHIFEWFIAVAAGIDSLLQQYGANFGIIAGLIVDPVNYDQIDEFIFNLALELHNSSAAVFVVWTSPDGQVHFVCIGGGCQQMSAAQRRRHACLIAGKPRNCGAQEINIAKVGPISPKPILPVRITP</sequence>
<dbReference type="EMBL" id="AP011802">
    <property type="protein sequence ID" value="BAL59286.1"/>
    <property type="molecule type" value="Genomic_DNA"/>
</dbReference>
<evidence type="ECO:0000256" key="4">
    <source>
        <dbReference type="ARBA" id="ARBA00023069"/>
    </source>
</evidence>
<feature type="domain" description="HYDIN/VesB/CFA65-like Ig-like" evidence="6">
    <location>
        <begin position="203"/>
        <end position="292"/>
    </location>
</feature>
<feature type="domain" description="HYDIN/VesB/CFA65-like Ig-like" evidence="6">
    <location>
        <begin position="417"/>
        <end position="498"/>
    </location>
</feature>
<keyword evidence="4" id="KW-0969">Cilium</keyword>
<evidence type="ECO:0000256" key="1">
    <source>
        <dbReference type="ARBA" id="ARBA00004138"/>
    </source>
</evidence>
<dbReference type="InterPro" id="IPR013783">
    <property type="entry name" value="Ig-like_fold"/>
</dbReference>
<comment type="subcellular location">
    <subcellularLocation>
        <location evidence="1">Cell projection</location>
        <location evidence="1">Cilium</location>
    </subcellularLocation>
    <subcellularLocation>
        <location evidence="2">Cytoplasm</location>
    </subcellularLocation>
</comment>
<reference evidence="7" key="1">
    <citation type="journal article" date="2005" name="Environ. Microbiol.">
        <title>Genetic and functional properties of uncultivated thermophilic crenarchaeotes from a subsurface gold mine as revealed by analysis of genome fragments.</title>
        <authorList>
            <person name="Nunoura T."/>
            <person name="Hirayama H."/>
            <person name="Takami H."/>
            <person name="Oida H."/>
            <person name="Nishi S."/>
            <person name="Shimamura S."/>
            <person name="Suzuki Y."/>
            <person name="Inagaki F."/>
            <person name="Takai K."/>
            <person name="Nealson K.H."/>
            <person name="Horikoshi K."/>
        </authorList>
    </citation>
    <scope>NUCLEOTIDE SEQUENCE</scope>
</reference>
<keyword evidence="3" id="KW-0963">Cytoplasm</keyword>
<protein>
    <recommendedName>
        <fullName evidence="6">HYDIN/VesB/CFA65-like Ig-like domain-containing protein</fullName>
    </recommendedName>
</protein>
<dbReference type="InterPro" id="IPR053879">
    <property type="entry name" value="HYDIN_VesB_CFA65-like_Ig"/>
</dbReference>
<dbReference type="AlphaFoldDB" id="H5ST00"/>
<keyword evidence="5" id="KW-0966">Cell projection</keyword>
<dbReference type="NCBIfam" id="NF012200">
    <property type="entry name" value="choice_anch_D"/>
    <property type="match status" value="2"/>
</dbReference>
<reference evidence="7" key="2">
    <citation type="journal article" date="2012" name="PLoS ONE">
        <title>A Deeply Branching Thermophilic Bacterium with an Ancient Acetyl-CoA Pathway Dominates a Subsurface Ecosystem.</title>
        <authorList>
            <person name="Takami H."/>
            <person name="Noguchi H."/>
            <person name="Takaki Y."/>
            <person name="Uchiyama I."/>
            <person name="Toyoda A."/>
            <person name="Nishi S."/>
            <person name="Chee G.-J."/>
            <person name="Arai W."/>
            <person name="Nunoura T."/>
            <person name="Itoh T."/>
            <person name="Hattori M."/>
            <person name="Takai K."/>
        </authorList>
    </citation>
    <scope>NUCLEOTIDE SEQUENCE</scope>
</reference>
<evidence type="ECO:0000313" key="7">
    <source>
        <dbReference type="EMBL" id="BAL59286.1"/>
    </source>
</evidence>
<dbReference type="InterPro" id="IPR052614">
    <property type="entry name" value="CFAP65"/>
</dbReference>
<gene>
    <name evidence="7" type="ORF">HGMM_OP3C441</name>
</gene>
<organism evidence="7">
    <name type="scientific">Acetithermum autotrophicum</name>
    <dbReference type="NCBI Taxonomy" id="1446466"/>
    <lineage>
        <taxon>Bacteria</taxon>
        <taxon>Candidatus Bipolaricaulota</taxon>
        <taxon>Candidatus Acetithermum</taxon>
    </lineage>
</organism>